<evidence type="ECO:0000313" key="1">
    <source>
        <dbReference type="EMBL" id="AKA72031.1"/>
    </source>
</evidence>
<dbReference type="AlphaFoldDB" id="A0A0E3GSG5"/>
<proteinExistence type="predicted"/>
<dbReference type="Proteomes" id="UP000033115">
    <property type="component" value="Chromosome"/>
</dbReference>
<dbReference type="EMBL" id="CP009933">
    <property type="protein sequence ID" value="AKA72031.1"/>
    <property type="molecule type" value="Genomic_DNA"/>
</dbReference>
<evidence type="ECO:0000313" key="2">
    <source>
        <dbReference type="Proteomes" id="UP000033115"/>
    </source>
</evidence>
<protein>
    <submittedName>
        <fullName evidence="1">Uncharacterized protein</fullName>
    </submittedName>
</protein>
<dbReference type="HOGENOM" id="CLU_3326630_0_0_9"/>
<gene>
    <name evidence="1" type="ORF">CSCA_4906</name>
</gene>
<organism evidence="1 2">
    <name type="scientific">Clostridium scatologenes</name>
    <dbReference type="NCBI Taxonomy" id="1548"/>
    <lineage>
        <taxon>Bacteria</taxon>
        <taxon>Bacillati</taxon>
        <taxon>Bacillota</taxon>
        <taxon>Clostridia</taxon>
        <taxon>Eubacteriales</taxon>
        <taxon>Clostridiaceae</taxon>
        <taxon>Clostridium</taxon>
    </lineage>
</organism>
<reference evidence="1 2" key="1">
    <citation type="journal article" date="2015" name="J. Biotechnol.">
        <title>Complete genome sequence of a malodorant-producing acetogen, Clostridium scatologenes ATCC 25775(T).</title>
        <authorList>
            <person name="Zhu Z."/>
            <person name="Guo T."/>
            <person name="Zheng H."/>
            <person name="Song T."/>
            <person name="Ouyang P."/>
            <person name="Xie J."/>
        </authorList>
    </citation>
    <scope>NUCLEOTIDE SEQUENCE [LARGE SCALE GENOMIC DNA]</scope>
    <source>
        <strain evidence="1 2">ATCC 25775</strain>
    </source>
</reference>
<accession>A0A0E3GSG5</accession>
<sequence>MLEDIGRTKNSVWILGKYLFYEYKDFKSKLNFTSENIS</sequence>
<dbReference type="KEGG" id="csq:CSCA_4906"/>
<keyword evidence="2" id="KW-1185">Reference proteome</keyword>
<name>A0A0E3GSG5_CLOSL</name>